<protein>
    <submittedName>
        <fullName evidence="1">Uncharacterized protein</fullName>
    </submittedName>
</protein>
<sequence length="62" mass="6824">MVITNQGGPPASDVLLIHLGAIPEVLLFEKLTLRAHGLARESTDPFGKVYVFGVILWKDCYL</sequence>
<dbReference type="EMBL" id="UINC01050683">
    <property type="protein sequence ID" value="SVB63943.1"/>
    <property type="molecule type" value="Genomic_DNA"/>
</dbReference>
<evidence type="ECO:0000313" key="1">
    <source>
        <dbReference type="EMBL" id="SVB63943.1"/>
    </source>
</evidence>
<name>A0A382FNZ0_9ZZZZ</name>
<dbReference type="AlphaFoldDB" id="A0A382FNZ0"/>
<reference evidence="1" key="1">
    <citation type="submission" date="2018-05" db="EMBL/GenBank/DDBJ databases">
        <authorList>
            <person name="Lanie J.A."/>
            <person name="Ng W.-L."/>
            <person name="Kazmierczak K.M."/>
            <person name="Andrzejewski T.M."/>
            <person name="Davidsen T.M."/>
            <person name="Wayne K.J."/>
            <person name="Tettelin H."/>
            <person name="Glass J.I."/>
            <person name="Rusch D."/>
            <person name="Podicherti R."/>
            <person name="Tsui H.-C.T."/>
            <person name="Winkler M.E."/>
        </authorList>
    </citation>
    <scope>NUCLEOTIDE SEQUENCE</scope>
</reference>
<gene>
    <name evidence="1" type="ORF">METZ01_LOCUS216797</name>
</gene>
<organism evidence="1">
    <name type="scientific">marine metagenome</name>
    <dbReference type="NCBI Taxonomy" id="408172"/>
    <lineage>
        <taxon>unclassified sequences</taxon>
        <taxon>metagenomes</taxon>
        <taxon>ecological metagenomes</taxon>
    </lineage>
</organism>
<accession>A0A382FNZ0</accession>
<proteinExistence type="predicted"/>